<keyword evidence="9" id="KW-1185">Reference proteome</keyword>
<dbReference type="InterPro" id="IPR009009">
    <property type="entry name" value="RlpA-like_DPBB"/>
</dbReference>
<dbReference type="GO" id="GO:0071555">
    <property type="term" value="P:cell wall organization"/>
    <property type="evidence" value="ECO:0007669"/>
    <property type="project" value="UniProtKB-KW"/>
</dbReference>
<comment type="similarity">
    <text evidence="4 5">Belongs to the RlpA family.</text>
</comment>
<evidence type="ECO:0000313" key="8">
    <source>
        <dbReference type="EMBL" id="NLR92490.1"/>
    </source>
</evidence>
<evidence type="ECO:0000256" key="1">
    <source>
        <dbReference type="ARBA" id="ARBA00022729"/>
    </source>
</evidence>
<dbReference type="HAMAP" id="MF_02071">
    <property type="entry name" value="RlpA"/>
    <property type="match status" value="1"/>
</dbReference>
<keyword evidence="3 4" id="KW-0961">Cell wall biogenesis/degradation</keyword>
<evidence type="ECO:0000256" key="5">
    <source>
        <dbReference type="RuleBase" id="RU003495"/>
    </source>
</evidence>
<evidence type="ECO:0000259" key="7">
    <source>
        <dbReference type="PROSITE" id="PS51724"/>
    </source>
</evidence>
<proteinExistence type="inferred from homology"/>
<feature type="region of interest" description="Disordered" evidence="6">
    <location>
        <begin position="132"/>
        <end position="166"/>
    </location>
</feature>
<evidence type="ECO:0000313" key="9">
    <source>
        <dbReference type="Proteomes" id="UP000585050"/>
    </source>
</evidence>
<dbReference type="InterPro" id="IPR036680">
    <property type="entry name" value="SPOR-like_sf"/>
</dbReference>
<dbReference type="InterPro" id="IPR012997">
    <property type="entry name" value="RplA"/>
</dbReference>
<sequence>MMHLRKNLLLITFLLISIVTFGQKKVGDTKTGQSSYYANKFHGRKTANGERFNMYAFTCAHRELPFDTYLKVTNLKNKQWVVVRVNDRGPFKSHRILDLSKAAAVKIDMVQDGIANVEIEILYINGEGTKVKEGTSGGSSDAITSKDIKKDKKPKPTTVTTTTSTSKNSNYGAPGTYSIWGTSKKIKNGYGIQMASYSDLKKAINAGKTANKKGLTEVYIQSGWSNSKQIYRLLYGDFSQKEAKKNVSKVKSKGYKGAFVKKHL</sequence>
<dbReference type="InterPro" id="IPR034718">
    <property type="entry name" value="RlpA"/>
</dbReference>
<dbReference type="NCBIfam" id="TIGR00413">
    <property type="entry name" value="rlpA"/>
    <property type="match status" value="1"/>
</dbReference>
<dbReference type="SUPFAM" id="SSF110997">
    <property type="entry name" value="Sporulation related repeat"/>
    <property type="match status" value="1"/>
</dbReference>
<dbReference type="Gene3D" id="2.40.40.10">
    <property type="entry name" value="RlpA-like domain"/>
    <property type="match status" value="1"/>
</dbReference>
<evidence type="ECO:0000256" key="2">
    <source>
        <dbReference type="ARBA" id="ARBA00023239"/>
    </source>
</evidence>
<evidence type="ECO:0000256" key="6">
    <source>
        <dbReference type="SAM" id="MobiDB-lite"/>
    </source>
</evidence>
<dbReference type="Pfam" id="PF05036">
    <property type="entry name" value="SPOR"/>
    <property type="match status" value="1"/>
</dbReference>
<dbReference type="Gene3D" id="3.30.70.1070">
    <property type="entry name" value="Sporulation related repeat"/>
    <property type="match status" value="1"/>
</dbReference>
<dbReference type="GO" id="GO:0000270">
    <property type="term" value="P:peptidoglycan metabolic process"/>
    <property type="evidence" value="ECO:0007669"/>
    <property type="project" value="UniProtKB-UniRule"/>
</dbReference>
<comment type="caution">
    <text evidence="8">The sequence shown here is derived from an EMBL/GenBank/DDBJ whole genome shotgun (WGS) entry which is preliminary data.</text>
</comment>
<dbReference type="EC" id="4.2.2.-" evidence="4"/>
<gene>
    <name evidence="4" type="primary">rlpA</name>
    <name evidence="8" type="ORF">HGP29_14830</name>
</gene>
<dbReference type="PANTHER" id="PTHR34183">
    <property type="entry name" value="ENDOLYTIC PEPTIDOGLYCAN TRANSGLYCOSYLASE RLPA"/>
    <property type="match status" value="1"/>
</dbReference>
<protein>
    <recommendedName>
        <fullName evidence="4">Probable endolytic peptidoglycan transglycosylase RlpA</fullName>
        <ecNumber evidence="4">4.2.2.-</ecNumber>
    </recommendedName>
</protein>
<evidence type="ECO:0000256" key="3">
    <source>
        <dbReference type="ARBA" id="ARBA00023316"/>
    </source>
</evidence>
<dbReference type="SUPFAM" id="SSF50685">
    <property type="entry name" value="Barwin-like endoglucanases"/>
    <property type="match status" value="1"/>
</dbReference>
<comment type="function">
    <text evidence="4">Lytic transglycosylase with a strong preference for naked glycan strands that lack stem peptides.</text>
</comment>
<evidence type="ECO:0000256" key="4">
    <source>
        <dbReference type="HAMAP-Rule" id="MF_02071"/>
    </source>
</evidence>
<accession>A0A7X8SLL9</accession>
<dbReference type="InterPro" id="IPR007730">
    <property type="entry name" value="SPOR-like_dom"/>
</dbReference>
<dbReference type="CDD" id="cd22268">
    <property type="entry name" value="DPBB_RlpA-like"/>
    <property type="match status" value="1"/>
</dbReference>
<name>A0A7X8SLL9_9BACT</name>
<reference evidence="8 9" key="1">
    <citation type="submission" date="2020-04" db="EMBL/GenBank/DDBJ databases">
        <title>Flammeovirga sp. SR4, a novel species isolated from seawater.</title>
        <authorList>
            <person name="Wang X."/>
        </authorList>
    </citation>
    <scope>NUCLEOTIDE SEQUENCE [LARGE SCALE GENOMIC DNA]</scope>
    <source>
        <strain evidence="8 9">SR4</strain>
    </source>
</reference>
<dbReference type="InterPro" id="IPR036908">
    <property type="entry name" value="RlpA-like_sf"/>
</dbReference>
<feature type="domain" description="SPOR" evidence="7">
    <location>
        <begin position="184"/>
        <end position="264"/>
    </location>
</feature>
<dbReference type="PROSITE" id="PS51724">
    <property type="entry name" value="SPOR"/>
    <property type="match status" value="1"/>
</dbReference>
<keyword evidence="1" id="KW-0732">Signal</keyword>
<dbReference type="RefSeq" id="WP_168883200.1">
    <property type="nucleotide sequence ID" value="NZ_JABAIL010000004.1"/>
</dbReference>
<dbReference type="Pfam" id="PF03330">
    <property type="entry name" value="DPBB_1"/>
    <property type="match status" value="1"/>
</dbReference>
<dbReference type="AlphaFoldDB" id="A0A7X8SLL9"/>
<dbReference type="EMBL" id="JABAIL010000004">
    <property type="protein sequence ID" value="NLR92490.1"/>
    <property type="molecule type" value="Genomic_DNA"/>
</dbReference>
<feature type="compositionally biased region" description="Low complexity" evidence="6">
    <location>
        <begin position="156"/>
        <end position="166"/>
    </location>
</feature>
<dbReference type="PANTHER" id="PTHR34183:SF1">
    <property type="entry name" value="ENDOLYTIC PEPTIDOGLYCAN TRANSGLYCOSYLASE RLPA"/>
    <property type="match status" value="1"/>
</dbReference>
<keyword evidence="2 4" id="KW-0456">Lyase</keyword>
<dbReference type="GO" id="GO:0008932">
    <property type="term" value="F:lytic endotransglycosylase activity"/>
    <property type="evidence" value="ECO:0007669"/>
    <property type="project" value="UniProtKB-UniRule"/>
</dbReference>
<dbReference type="Proteomes" id="UP000585050">
    <property type="component" value="Unassembled WGS sequence"/>
</dbReference>
<dbReference type="GO" id="GO:0042834">
    <property type="term" value="F:peptidoglycan binding"/>
    <property type="evidence" value="ECO:0007669"/>
    <property type="project" value="InterPro"/>
</dbReference>
<organism evidence="8 9">
    <name type="scientific">Flammeovirga agarivorans</name>
    <dbReference type="NCBI Taxonomy" id="2726742"/>
    <lineage>
        <taxon>Bacteria</taxon>
        <taxon>Pseudomonadati</taxon>
        <taxon>Bacteroidota</taxon>
        <taxon>Cytophagia</taxon>
        <taxon>Cytophagales</taxon>
        <taxon>Flammeovirgaceae</taxon>
        <taxon>Flammeovirga</taxon>
    </lineage>
</organism>